<comment type="caution">
    <text evidence="1">The sequence shown here is derived from an EMBL/GenBank/DDBJ whole genome shotgun (WGS) entry which is preliminary data.</text>
</comment>
<gene>
    <name evidence="1" type="ORF">UX47_C0006G0049</name>
</gene>
<reference evidence="1 2" key="1">
    <citation type="journal article" date="2015" name="Nature">
        <title>rRNA introns, odd ribosomes, and small enigmatic genomes across a large radiation of phyla.</title>
        <authorList>
            <person name="Brown C.T."/>
            <person name="Hug L.A."/>
            <person name="Thomas B.C."/>
            <person name="Sharon I."/>
            <person name="Castelle C.J."/>
            <person name="Singh A."/>
            <person name="Wilkins M.J."/>
            <person name="Williams K.H."/>
            <person name="Banfield J.F."/>
        </authorList>
    </citation>
    <scope>NUCLEOTIDE SEQUENCE [LARGE SCALE GENOMIC DNA]</scope>
</reference>
<organism evidence="1 2">
    <name type="scientific">Candidatus Collierbacteria bacterium GW2011_GWA2_46_26</name>
    <dbReference type="NCBI Taxonomy" id="1618381"/>
    <lineage>
        <taxon>Bacteria</taxon>
        <taxon>Candidatus Collieribacteriota</taxon>
    </lineage>
</organism>
<sequence length="84" mass="9665">MNLPVEPEILTGKMALKEFLRFSETLLSTMACLRNSFSDKSLAIWVFCSRACFSKPEMFFNQLYLFSVNKRSLEVGVVMGDRMI</sequence>
<evidence type="ECO:0000313" key="1">
    <source>
        <dbReference type="EMBL" id="KKU33078.1"/>
    </source>
</evidence>
<dbReference type="EMBL" id="LCMI01000006">
    <property type="protein sequence ID" value="KKU33078.1"/>
    <property type="molecule type" value="Genomic_DNA"/>
</dbReference>
<dbReference type="AlphaFoldDB" id="A0A0G1RT05"/>
<evidence type="ECO:0000313" key="2">
    <source>
        <dbReference type="Proteomes" id="UP000034794"/>
    </source>
</evidence>
<accession>A0A0G1RT05</accession>
<protein>
    <submittedName>
        <fullName evidence="1">Uncharacterized protein</fullName>
    </submittedName>
</protein>
<name>A0A0G1RT05_9BACT</name>
<dbReference type="Proteomes" id="UP000034794">
    <property type="component" value="Unassembled WGS sequence"/>
</dbReference>
<proteinExistence type="predicted"/>